<dbReference type="Proteomes" id="UP000325780">
    <property type="component" value="Unassembled WGS sequence"/>
</dbReference>
<gene>
    <name evidence="1" type="ORF">BDV25DRAFT_167686</name>
</gene>
<evidence type="ECO:0000313" key="2">
    <source>
        <dbReference type="Proteomes" id="UP000325780"/>
    </source>
</evidence>
<protein>
    <submittedName>
        <fullName evidence="1">Uncharacterized protein</fullName>
    </submittedName>
</protein>
<sequence length="52" mass="5827">MHTVTLLNCRVLFVSLPTIISSRVPFFLLLFPLLFSFLSVSSGLRVLPSISF</sequence>
<keyword evidence="2" id="KW-1185">Reference proteome</keyword>
<reference evidence="1 2" key="1">
    <citation type="submission" date="2019-04" db="EMBL/GenBank/DDBJ databases">
        <title>Friends and foes A comparative genomics study of 23 Aspergillus species from section Flavi.</title>
        <authorList>
            <consortium name="DOE Joint Genome Institute"/>
            <person name="Kjaerbolling I."/>
            <person name="Vesth T."/>
            <person name="Frisvad J.C."/>
            <person name="Nybo J.L."/>
            <person name="Theobald S."/>
            <person name="Kildgaard S."/>
            <person name="Isbrandt T."/>
            <person name="Kuo A."/>
            <person name="Sato A."/>
            <person name="Lyhne E.K."/>
            <person name="Kogle M.E."/>
            <person name="Wiebenga A."/>
            <person name="Kun R.S."/>
            <person name="Lubbers R.J."/>
            <person name="Makela M.R."/>
            <person name="Barry K."/>
            <person name="Chovatia M."/>
            <person name="Clum A."/>
            <person name="Daum C."/>
            <person name="Haridas S."/>
            <person name="He G."/>
            <person name="LaButti K."/>
            <person name="Lipzen A."/>
            <person name="Mondo S."/>
            <person name="Riley R."/>
            <person name="Salamov A."/>
            <person name="Simmons B.A."/>
            <person name="Magnuson J.K."/>
            <person name="Henrissat B."/>
            <person name="Mortensen U.H."/>
            <person name="Larsen T.O."/>
            <person name="Devries R.P."/>
            <person name="Grigoriev I.V."/>
            <person name="Machida M."/>
            <person name="Baker S.E."/>
            <person name="Andersen M.R."/>
        </authorList>
    </citation>
    <scope>NUCLEOTIDE SEQUENCE [LARGE SCALE GENOMIC DNA]</scope>
    <source>
        <strain evidence="1 2">IBT 18842</strain>
    </source>
</reference>
<name>A0A5N6TCH8_ASPAV</name>
<accession>A0A5N6TCH8</accession>
<dbReference type="AlphaFoldDB" id="A0A5N6TCH8"/>
<evidence type="ECO:0000313" key="1">
    <source>
        <dbReference type="EMBL" id="KAE8144085.1"/>
    </source>
</evidence>
<organism evidence="1 2">
    <name type="scientific">Aspergillus avenaceus</name>
    <dbReference type="NCBI Taxonomy" id="36643"/>
    <lineage>
        <taxon>Eukaryota</taxon>
        <taxon>Fungi</taxon>
        <taxon>Dikarya</taxon>
        <taxon>Ascomycota</taxon>
        <taxon>Pezizomycotina</taxon>
        <taxon>Eurotiomycetes</taxon>
        <taxon>Eurotiomycetidae</taxon>
        <taxon>Eurotiales</taxon>
        <taxon>Aspergillaceae</taxon>
        <taxon>Aspergillus</taxon>
        <taxon>Aspergillus subgen. Circumdati</taxon>
    </lineage>
</organism>
<dbReference type="EMBL" id="ML743399">
    <property type="protein sequence ID" value="KAE8144085.1"/>
    <property type="molecule type" value="Genomic_DNA"/>
</dbReference>
<proteinExistence type="predicted"/>